<dbReference type="EMBL" id="JBITYT010000023">
    <property type="protein sequence ID" value="MFI9123878.1"/>
    <property type="molecule type" value="Genomic_DNA"/>
</dbReference>
<reference evidence="1 2" key="1">
    <citation type="submission" date="2024-10" db="EMBL/GenBank/DDBJ databases">
        <title>The Natural Products Discovery Center: Release of the First 8490 Sequenced Strains for Exploring Actinobacteria Biosynthetic Diversity.</title>
        <authorList>
            <person name="Kalkreuter E."/>
            <person name="Kautsar S.A."/>
            <person name="Yang D."/>
            <person name="Bader C.D."/>
            <person name="Teijaro C.N."/>
            <person name="Fluegel L."/>
            <person name="Davis C.M."/>
            <person name="Simpson J.R."/>
            <person name="Lauterbach L."/>
            <person name="Steele A.D."/>
            <person name="Gui C."/>
            <person name="Meng S."/>
            <person name="Li G."/>
            <person name="Viehrig K."/>
            <person name="Ye F."/>
            <person name="Su P."/>
            <person name="Kiefer A.F."/>
            <person name="Nichols A."/>
            <person name="Cepeda A.J."/>
            <person name="Yan W."/>
            <person name="Fan B."/>
            <person name="Jiang Y."/>
            <person name="Adhikari A."/>
            <person name="Zheng C.-J."/>
            <person name="Schuster L."/>
            <person name="Cowan T.M."/>
            <person name="Smanski M.J."/>
            <person name="Chevrette M.G."/>
            <person name="De Carvalho L.P.S."/>
            <person name="Shen B."/>
        </authorList>
    </citation>
    <scope>NUCLEOTIDE SEQUENCE [LARGE SCALE GENOMIC DNA]</scope>
    <source>
        <strain evidence="1 2">NPDC053346</strain>
    </source>
</reference>
<evidence type="ECO:0000313" key="2">
    <source>
        <dbReference type="Proteomes" id="UP001614391"/>
    </source>
</evidence>
<dbReference type="RefSeq" id="WP_399621714.1">
    <property type="nucleotide sequence ID" value="NZ_JBITYT010000023.1"/>
</dbReference>
<evidence type="ECO:0000313" key="1">
    <source>
        <dbReference type="EMBL" id="MFI9123878.1"/>
    </source>
</evidence>
<comment type="caution">
    <text evidence="1">The sequence shown here is derived from an EMBL/GenBank/DDBJ whole genome shotgun (WGS) entry which is preliminary data.</text>
</comment>
<name>A0ABW8D1Z2_STRBI</name>
<dbReference type="Proteomes" id="UP001614391">
    <property type="component" value="Unassembled WGS sequence"/>
</dbReference>
<accession>A0ABW8D1Z2</accession>
<evidence type="ECO:0008006" key="3">
    <source>
        <dbReference type="Google" id="ProtNLM"/>
    </source>
</evidence>
<keyword evidence="2" id="KW-1185">Reference proteome</keyword>
<gene>
    <name evidence="1" type="ORF">ACIGW0_31555</name>
</gene>
<proteinExistence type="predicted"/>
<protein>
    <recommendedName>
        <fullName evidence="3">Minor tail protein</fullName>
    </recommendedName>
</protein>
<dbReference type="Gene3D" id="2.60.120.260">
    <property type="entry name" value="Galactose-binding domain-like"/>
    <property type="match status" value="3"/>
</dbReference>
<organism evidence="1 2">
    <name type="scientific">Streptomyces bikiniensis</name>
    <dbReference type="NCBI Taxonomy" id="1896"/>
    <lineage>
        <taxon>Bacteria</taxon>
        <taxon>Bacillati</taxon>
        <taxon>Actinomycetota</taxon>
        <taxon>Actinomycetes</taxon>
        <taxon>Kitasatosporales</taxon>
        <taxon>Streptomycetaceae</taxon>
        <taxon>Streptomyces</taxon>
    </lineage>
</organism>
<sequence>MSVPTNLLPANTAGIETSTAGWTAGANTTLSQSTRFYQGARSLGLTATAAGSVTATTATRVAVTEGLEYQAYAYFANVAAAAGRTSFVAISWYTASSGGSPISTSTGAATTLANATTWNTPSPQVTAIAPAGATYAALTITVTGLTAGAGVVADVMTLGLPTTWPGNLLGYTVAGVETDTSGWNALALVTVDRVFTDSWEGWYSLRLTSTGAGSLRSNTVSSVTVTPGVEHVGIAMVKPTTTSDVALELRWYTAANALVSTTPLTWTAVPGGAWTRLTVIGTPPPTATRAYLALRPVATAAGETWLFDQMALMPASLLTGTLLSYGVQSMETDVSGWTAQSGCTIARSTATVFRGYSSMAISTTGAASASVRMAGTVPVTPRQAYKGSAYFYHALSAAPVVVDVTFTWYNALGAEIDTGTFRWTTSELAGWYSPTGSDVAPDGAASLRVGFKIISPGTATYYIDEVFVGPGGLGLVADVIPDVYGAEISLQGLTTGGHTHYGLWRVRDDGALTPVRGEDGDIVAVPITGDLAVASDYEAPLGTPIRYLVRVYTGDTYLRMTSRQVTIPEPPPTDIVVKDPLQPVRQATVTVGSLPDWSRAARQGVHQISGRSTPIVITDVRPSRTGTMTVVTATRDDITRLWWILESGRTLLVQWPKAWGEDDVYVQVGDVTASRIIRWAAQEDRTWSLPLVEVDRPVGGLAGSATRTWDTVETESVDWLDVLTTYASWLAVYSGEAG</sequence>